<proteinExistence type="predicted"/>
<sequence>RFFIQRSRSSTVVGRRLYGSPPPQRKERELEKHRKLLRCLDLQTRATNARFIRLNITPTKPDEHLPHRAENFRSWWMDHDEKEYVRPMAAVYIKVLMTEDVNLRDFSLKDLKSKMLNPIITPGAMARDIKRGYYW</sequence>
<feature type="non-terminal residue" evidence="1">
    <location>
        <position position="1"/>
    </location>
</feature>
<accession>A0AAQ3SFU0</accession>
<gene>
    <name evidence="1" type="ORF">V8G54_004855</name>
</gene>
<organism evidence="1 2">
    <name type="scientific">Vigna mungo</name>
    <name type="common">Black gram</name>
    <name type="synonym">Phaseolus mungo</name>
    <dbReference type="NCBI Taxonomy" id="3915"/>
    <lineage>
        <taxon>Eukaryota</taxon>
        <taxon>Viridiplantae</taxon>
        <taxon>Streptophyta</taxon>
        <taxon>Embryophyta</taxon>
        <taxon>Tracheophyta</taxon>
        <taxon>Spermatophyta</taxon>
        <taxon>Magnoliopsida</taxon>
        <taxon>eudicotyledons</taxon>
        <taxon>Gunneridae</taxon>
        <taxon>Pentapetalae</taxon>
        <taxon>rosids</taxon>
        <taxon>fabids</taxon>
        <taxon>Fabales</taxon>
        <taxon>Fabaceae</taxon>
        <taxon>Papilionoideae</taxon>
        <taxon>50 kb inversion clade</taxon>
        <taxon>NPAAA clade</taxon>
        <taxon>indigoferoid/millettioid clade</taxon>
        <taxon>Phaseoleae</taxon>
        <taxon>Vigna</taxon>
    </lineage>
</organism>
<protein>
    <submittedName>
        <fullName evidence="1">Uncharacterized protein</fullName>
    </submittedName>
</protein>
<reference evidence="1 2" key="1">
    <citation type="journal article" date="2023" name="Life. Sci Alliance">
        <title>Evolutionary insights into 3D genome organization and epigenetic landscape of Vigna mungo.</title>
        <authorList>
            <person name="Junaid A."/>
            <person name="Singh B."/>
            <person name="Bhatia S."/>
        </authorList>
    </citation>
    <scope>NUCLEOTIDE SEQUENCE [LARGE SCALE GENOMIC DNA]</scope>
    <source>
        <strain evidence="1">Urdbean</strain>
    </source>
</reference>
<dbReference type="EMBL" id="CP144700">
    <property type="protein sequence ID" value="WVZ26311.1"/>
    <property type="molecule type" value="Genomic_DNA"/>
</dbReference>
<dbReference type="Proteomes" id="UP001374535">
    <property type="component" value="Chromosome 1"/>
</dbReference>
<evidence type="ECO:0000313" key="1">
    <source>
        <dbReference type="EMBL" id="WVZ26311.1"/>
    </source>
</evidence>
<dbReference type="AlphaFoldDB" id="A0AAQ3SFU0"/>
<evidence type="ECO:0000313" key="2">
    <source>
        <dbReference type="Proteomes" id="UP001374535"/>
    </source>
</evidence>
<name>A0AAQ3SFU0_VIGMU</name>
<keyword evidence="2" id="KW-1185">Reference proteome</keyword>